<evidence type="ECO:0000256" key="1">
    <source>
        <dbReference type="SAM" id="MobiDB-lite"/>
    </source>
</evidence>
<organism evidence="2 3">
    <name type="scientific">Eruca vesicaria subsp. sativa</name>
    <name type="common">Garden rocket</name>
    <name type="synonym">Eruca sativa</name>
    <dbReference type="NCBI Taxonomy" id="29727"/>
    <lineage>
        <taxon>Eukaryota</taxon>
        <taxon>Viridiplantae</taxon>
        <taxon>Streptophyta</taxon>
        <taxon>Embryophyta</taxon>
        <taxon>Tracheophyta</taxon>
        <taxon>Spermatophyta</taxon>
        <taxon>Magnoliopsida</taxon>
        <taxon>eudicotyledons</taxon>
        <taxon>Gunneridae</taxon>
        <taxon>Pentapetalae</taxon>
        <taxon>rosids</taxon>
        <taxon>malvids</taxon>
        <taxon>Brassicales</taxon>
        <taxon>Brassicaceae</taxon>
        <taxon>Brassiceae</taxon>
        <taxon>Eruca</taxon>
    </lineage>
</organism>
<evidence type="ECO:0000313" key="3">
    <source>
        <dbReference type="Proteomes" id="UP001642260"/>
    </source>
</evidence>
<sequence length="93" mass="10245">MGIAVVKNQSHIERPETRKLKENPLANIDLLEKVFGTVHISGGEDCLDKKGDDRVDQKGDDRVDQEGDNNDGDAEDTDATYNQVPPTQERAPA</sequence>
<evidence type="ECO:0000313" key="2">
    <source>
        <dbReference type="EMBL" id="CAH8370249.1"/>
    </source>
</evidence>
<protein>
    <submittedName>
        <fullName evidence="2">Uncharacterized protein</fullName>
    </submittedName>
</protein>
<reference evidence="2 3" key="1">
    <citation type="submission" date="2022-03" db="EMBL/GenBank/DDBJ databases">
        <authorList>
            <person name="Macdonald S."/>
            <person name="Ahmed S."/>
            <person name="Newling K."/>
        </authorList>
    </citation>
    <scope>NUCLEOTIDE SEQUENCE [LARGE SCALE GENOMIC DNA]</scope>
</reference>
<dbReference type="Proteomes" id="UP001642260">
    <property type="component" value="Unassembled WGS sequence"/>
</dbReference>
<feature type="compositionally biased region" description="Basic and acidic residues" evidence="1">
    <location>
        <begin position="46"/>
        <end position="65"/>
    </location>
</feature>
<feature type="compositionally biased region" description="Acidic residues" evidence="1">
    <location>
        <begin position="66"/>
        <end position="78"/>
    </location>
</feature>
<keyword evidence="3" id="KW-1185">Reference proteome</keyword>
<accession>A0ABC8L753</accession>
<proteinExistence type="predicted"/>
<gene>
    <name evidence="2" type="ORF">ERUC_LOCUS31284</name>
</gene>
<feature type="region of interest" description="Disordered" evidence="1">
    <location>
        <begin position="41"/>
        <end position="93"/>
    </location>
</feature>
<name>A0ABC8L753_ERUVS</name>
<dbReference type="AlphaFoldDB" id="A0ABC8L753"/>
<comment type="caution">
    <text evidence="2">The sequence shown here is derived from an EMBL/GenBank/DDBJ whole genome shotgun (WGS) entry which is preliminary data.</text>
</comment>
<dbReference type="EMBL" id="CAKOAT010422932">
    <property type="protein sequence ID" value="CAH8370249.1"/>
    <property type="molecule type" value="Genomic_DNA"/>
</dbReference>